<evidence type="ECO:0000256" key="3">
    <source>
        <dbReference type="ARBA" id="ARBA00022801"/>
    </source>
</evidence>
<dbReference type="InterPro" id="IPR008181">
    <property type="entry name" value="dUTPase"/>
</dbReference>
<evidence type="ECO:0000313" key="8">
    <source>
        <dbReference type="Proteomes" id="UP000260457"/>
    </source>
</evidence>
<dbReference type="EC" id="3.6.1.23" evidence="2"/>
<keyword evidence="8" id="KW-1185">Reference proteome</keyword>
<dbReference type="InterPro" id="IPR036157">
    <property type="entry name" value="dUTPase-like_sf"/>
</dbReference>
<dbReference type="PANTHER" id="PTHR11241">
    <property type="entry name" value="DEOXYURIDINE 5'-TRIPHOSPHATE NUCLEOTIDOHYDROLASE"/>
    <property type="match status" value="1"/>
</dbReference>
<dbReference type="SUPFAM" id="SSF51283">
    <property type="entry name" value="dUTPase-like"/>
    <property type="match status" value="1"/>
</dbReference>
<feature type="domain" description="dUTPase-like" evidence="6">
    <location>
        <begin position="11"/>
        <end position="96"/>
    </location>
</feature>
<dbReference type="InterPro" id="IPR029054">
    <property type="entry name" value="dUTPase-like"/>
</dbReference>
<sequence length="179" mass="19649">MRIRIKKVRDDIPTPSYAYKGDSGYDLIAGEDKVIEPGQTVKIPTGLAFEIAEGYELQVRPRSGVTSKTKLRVQLGTVDSNFRGEVSVIVDNVTEVKRKTLADKFRDWVAKRRGQFDHEGDIHPEGTYVVEKGTRIAQGVIAPVVQARFLSVPKGVELDVTSRGESGFGSSGVKSKEGE</sequence>
<evidence type="ECO:0000313" key="7">
    <source>
        <dbReference type="EMBL" id="AXN39828.1"/>
    </source>
</evidence>
<organism evidence="7 8">
    <name type="scientific">Peribacillus butanolivorans</name>
    <dbReference type="NCBI Taxonomy" id="421767"/>
    <lineage>
        <taxon>Bacteria</taxon>
        <taxon>Bacillati</taxon>
        <taxon>Bacillota</taxon>
        <taxon>Bacilli</taxon>
        <taxon>Bacillales</taxon>
        <taxon>Bacillaceae</taxon>
        <taxon>Peribacillus</taxon>
    </lineage>
</organism>
<gene>
    <name evidence="7" type="ORF">DTO10_16655</name>
</gene>
<comment type="catalytic activity">
    <reaction evidence="5">
        <text>dUTP + H2O = dUMP + diphosphate + H(+)</text>
        <dbReference type="Rhea" id="RHEA:10248"/>
        <dbReference type="ChEBI" id="CHEBI:15377"/>
        <dbReference type="ChEBI" id="CHEBI:15378"/>
        <dbReference type="ChEBI" id="CHEBI:33019"/>
        <dbReference type="ChEBI" id="CHEBI:61555"/>
        <dbReference type="ChEBI" id="CHEBI:246422"/>
        <dbReference type="EC" id="3.6.1.23"/>
    </reaction>
</comment>
<comment type="similarity">
    <text evidence="1">Belongs to the dUTPase family.</text>
</comment>
<dbReference type="Gene3D" id="2.70.40.10">
    <property type="match status" value="1"/>
</dbReference>
<evidence type="ECO:0000256" key="1">
    <source>
        <dbReference type="ARBA" id="ARBA00006581"/>
    </source>
</evidence>
<protein>
    <recommendedName>
        <fullName evidence="2">dUTP diphosphatase</fullName>
        <ecNumber evidence="2">3.6.1.23</ecNumber>
    </recommendedName>
</protein>
<keyword evidence="4" id="KW-0546">Nucleotide metabolism</keyword>
<evidence type="ECO:0000259" key="6">
    <source>
        <dbReference type="Pfam" id="PF00692"/>
    </source>
</evidence>
<dbReference type="EMBL" id="CP030926">
    <property type="protein sequence ID" value="AXN39828.1"/>
    <property type="molecule type" value="Genomic_DNA"/>
</dbReference>
<dbReference type="Pfam" id="PF00692">
    <property type="entry name" value="dUTPase"/>
    <property type="match status" value="1"/>
</dbReference>
<proteinExistence type="inferred from homology"/>
<dbReference type="CDD" id="cd07557">
    <property type="entry name" value="trimeric_dUTPase"/>
    <property type="match status" value="1"/>
</dbReference>
<name>A0ABM6XMU8_9BACI</name>
<reference evidence="7 8" key="1">
    <citation type="submission" date="2018-07" db="EMBL/GenBank/DDBJ databases">
        <title>The molecular basis for the intramolecular migration of carboxyl group in the catabolism of para-hydroxybenzoate via gentisate.</title>
        <authorList>
            <person name="Zhao H."/>
            <person name="Xu Y."/>
            <person name="Lin S."/>
            <person name="Spain J.C."/>
            <person name="Zhou N.-Y."/>
        </authorList>
    </citation>
    <scope>NUCLEOTIDE SEQUENCE [LARGE SCALE GENOMIC DNA]</scope>
    <source>
        <strain evidence="7 8">PHB-7a</strain>
    </source>
</reference>
<evidence type="ECO:0000256" key="4">
    <source>
        <dbReference type="ARBA" id="ARBA00023080"/>
    </source>
</evidence>
<accession>A0ABM6XMU8</accession>
<dbReference type="InterPro" id="IPR033704">
    <property type="entry name" value="dUTPase_trimeric"/>
</dbReference>
<evidence type="ECO:0000256" key="2">
    <source>
        <dbReference type="ARBA" id="ARBA00012379"/>
    </source>
</evidence>
<dbReference type="PANTHER" id="PTHR11241:SF0">
    <property type="entry name" value="DEOXYURIDINE 5'-TRIPHOSPHATE NUCLEOTIDOHYDROLASE"/>
    <property type="match status" value="1"/>
</dbReference>
<evidence type="ECO:0000256" key="5">
    <source>
        <dbReference type="ARBA" id="ARBA00047686"/>
    </source>
</evidence>
<dbReference type="RefSeq" id="WP_116821549.1">
    <property type="nucleotide sequence ID" value="NZ_CP030926.1"/>
</dbReference>
<keyword evidence="3" id="KW-0378">Hydrolase</keyword>
<dbReference type="Proteomes" id="UP000260457">
    <property type="component" value="Chromosome"/>
</dbReference>